<dbReference type="EMBL" id="NRSJ01000090">
    <property type="protein sequence ID" value="MBK1707373.1"/>
    <property type="molecule type" value="Genomic_DNA"/>
</dbReference>
<dbReference type="Pfam" id="PF07927">
    <property type="entry name" value="HicA_toxin"/>
    <property type="match status" value="1"/>
</dbReference>
<protein>
    <recommendedName>
        <fullName evidence="10">Addiction module toxin, HicA family</fullName>
    </recommendedName>
</protein>
<evidence type="ECO:0000313" key="9">
    <source>
        <dbReference type="Proteomes" id="UP001296776"/>
    </source>
</evidence>
<name>A0AAJ0XCG8_9GAMM</name>
<reference evidence="8" key="1">
    <citation type="submission" date="2017-08" db="EMBL/GenBank/DDBJ databases">
        <authorList>
            <person name="Imhoff J.F."/>
            <person name="Rahn T."/>
            <person name="Kuenzel S."/>
            <person name="Neulinger S.C."/>
        </authorList>
    </citation>
    <scope>NUCLEOTIDE SEQUENCE</scope>
    <source>
        <strain evidence="8">DSM 11080</strain>
    </source>
</reference>
<keyword evidence="6" id="KW-0694">RNA-binding</keyword>
<accession>A0AAJ0XCG8</accession>
<keyword evidence="5" id="KW-0378">Hydrolase</keyword>
<evidence type="ECO:0000313" key="8">
    <source>
        <dbReference type="EMBL" id="MBK1707373.1"/>
    </source>
</evidence>
<keyword evidence="2" id="KW-1277">Toxin-antitoxin system</keyword>
<comment type="caution">
    <text evidence="8">The sequence shown here is derived from an EMBL/GenBank/DDBJ whole genome shotgun (WGS) entry which is preliminary data.</text>
</comment>
<sequence>MKVLSGKEICGILENHGFIKARQRGSHIVMQKQVPGSTITVPVPDHKEIRAGTLFSI</sequence>
<evidence type="ECO:0000256" key="3">
    <source>
        <dbReference type="ARBA" id="ARBA00022722"/>
    </source>
</evidence>
<proteinExistence type="inferred from homology"/>
<dbReference type="SUPFAM" id="SSF54786">
    <property type="entry name" value="YcfA/nrd intein domain"/>
    <property type="match status" value="1"/>
</dbReference>
<evidence type="ECO:0000256" key="5">
    <source>
        <dbReference type="ARBA" id="ARBA00022801"/>
    </source>
</evidence>
<dbReference type="GO" id="GO:0004519">
    <property type="term" value="F:endonuclease activity"/>
    <property type="evidence" value="ECO:0007669"/>
    <property type="project" value="UniProtKB-KW"/>
</dbReference>
<dbReference type="GO" id="GO:0003729">
    <property type="term" value="F:mRNA binding"/>
    <property type="evidence" value="ECO:0007669"/>
    <property type="project" value="InterPro"/>
</dbReference>
<dbReference type="AlphaFoldDB" id="A0AAJ0XCG8"/>
<keyword evidence="7" id="KW-0346">Stress response</keyword>
<keyword evidence="4" id="KW-0255">Endonuclease</keyword>
<dbReference type="InterPro" id="IPR012933">
    <property type="entry name" value="HicA_mRNA_interferase"/>
</dbReference>
<evidence type="ECO:0000256" key="6">
    <source>
        <dbReference type="ARBA" id="ARBA00022884"/>
    </source>
</evidence>
<keyword evidence="9" id="KW-1185">Reference proteome</keyword>
<evidence type="ECO:0000256" key="1">
    <source>
        <dbReference type="ARBA" id="ARBA00006620"/>
    </source>
</evidence>
<dbReference type="GO" id="GO:0016787">
    <property type="term" value="F:hydrolase activity"/>
    <property type="evidence" value="ECO:0007669"/>
    <property type="project" value="UniProtKB-KW"/>
</dbReference>
<evidence type="ECO:0000256" key="7">
    <source>
        <dbReference type="ARBA" id="ARBA00023016"/>
    </source>
</evidence>
<gene>
    <name evidence="8" type="ORF">CKO40_23290</name>
</gene>
<dbReference type="InterPro" id="IPR038570">
    <property type="entry name" value="HicA_sf"/>
</dbReference>
<comment type="similarity">
    <text evidence="1">Belongs to the HicA mRNA interferase family.</text>
</comment>
<organism evidence="8 9">
    <name type="scientific">Halochromatium glycolicum</name>
    <dbReference type="NCBI Taxonomy" id="85075"/>
    <lineage>
        <taxon>Bacteria</taxon>
        <taxon>Pseudomonadati</taxon>
        <taxon>Pseudomonadota</taxon>
        <taxon>Gammaproteobacteria</taxon>
        <taxon>Chromatiales</taxon>
        <taxon>Chromatiaceae</taxon>
        <taxon>Halochromatium</taxon>
    </lineage>
</organism>
<dbReference type="Gene3D" id="3.30.920.30">
    <property type="entry name" value="Hypothetical protein"/>
    <property type="match status" value="1"/>
</dbReference>
<evidence type="ECO:0000256" key="2">
    <source>
        <dbReference type="ARBA" id="ARBA00022649"/>
    </source>
</evidence>
<reference evidence="8" key="2">
    <citation type="journal article" date="2020" name="Microorganisms">
        <title>Osmotic Adaptation and Compatible Solute Biosynthesis of Phototrophic Bacteria as Revealed from Genome Analyses.</title>
        <authorList>
            <person name="Imhoff J.F."/>
            <person name="Rahn T."/>
            <person name="Kunzel S."/>
            <person name="Keller A."/>
            <person name="Neulinger S.C."/>
        </authorList>
    </citation>
    <scope>NUCLEOTIDE SEQUENCE</scope>
    <source>
        <strain evidence="8">DSM 11080</strain>
    </source>
</reference>
<evidence type="ECO:0008006" key="10">
    <source>
        <dbReference type="Google" id="ProtNLM"/>
    </source>
</evidence>
<keyword evidence="3" id="KW-0540">Nuclease</keyword>
<evidence type="ECO:0000256" key="4">
    <source>
        <dbReference type="ARBA" id="ARBA00022759"/>
    </source>
</evidence>
<dbReference type="Proteomes" id="UP001296776">
    <property type="component" value="Unassembled WGS sequence"/>
</dbReference>